<dbReference type="CDD" id="cd00520">
    <property type="entry name" value="RRF"/>
    <property type="match status" value="1"/>
</dbReference>
<reference evidence="9" key="1">
    <citation type="journal article" date="2019" name="Int J Environ Res Public Health">
        <title>Characterization of Chromosome-Mediated BlaOXA-894 in Shewanella xiamenensis Isolated from Pig Wastewater.</title>
        <authorList>
            <person name="Zou H."/>
            <person name="Zhou Z."/>
            <person name="Xia H."/>
            <person name="Zhao Q."/>
            <person name="Li X."/>
        </authorList>
    </citation>
    <scope>NUCLEOTIDE SEQUENCE</scope>
    <source>
        <strain evidence="9">2015oxa</strain>
    </source>
</reference>
<dbReference type="GeneID" id="75189474"/>
<organism evidence="9">
    <name type="scientific">Shewanella xiamenensis</name>
    <dbReference type="NCBI Taxonomy" id="332186"/>
    <lineage>
        <taxon>Bacteria</taxon>
        <taxon>Pseudomonadati</taxon>
        <taxon>Pseudomonadota</taxon>
        <taxon>Gammaproteobacteria</taxon>
        <taxon>Alteromonadales</taxon>
        <taxon>Shewanellaceae</taxon>
        <taxon>Shewanella</taxon>
    </lineage>
</organism>
<reference evidence="11" key="4">
    <citation type="submission" date="2023-05" db="EMBL/GenBank/DDBJ databases">
        <title>Colonisation of extended spectrum b-lactamase- and carbapenemase-producing bacteria on hospital surfaces from low- and middle-income countries.</title>
        <authorList>
            <person name="Nieto-Rosado M."/>
            <person name="Sands K."/>
            <person name="Iregbu K."/>
            <person name="Zahra R."/>
            <person name="Mazarati J.B."/>
            <person name="Mehtar S."/>
            <person name="Barnards-Group B."/>
            <person name="Walsh T.R."/>
        </authorList>
    </citation>
    <scope>NUCLEOTIDE SEQUENCE</scope>
    <source>
        <strain evidence="11">PP-E493</strain>
    </source>
</reference>
<dbReference type="FunFam" id="1.10.132.20:FF:000001">
    <property type="entry name" value="Ribosome-recycling factor"/>
    <property type="match status" value="1"/>
</dbReference>
<dbReference type="EMBL" id="JAOTLW010000002">
    <property type="protein sequence ID" value="MDI5830337.1"/>
    <property type="molecule type" value="Genomic_DNA"/>
</dbReference>
<evidence type="ECO:0000256" key="6">
    <source>
        <dbReference type="HAMAP-Rule" id="MF_00040"/>
    </source>
</evidence>
<dbReference type="Pfam" id="PF01765">
    <property type="entry name" value="RRF"/>
    <property type="match status" value="1"/>
</dbReference>
<dbReference type="PANTHER" id="PTHR20982:SF3">
    <property type="entry name" value="MITOCHONDRIAL RIBOSOME RECYCLING FACTOR PSEUDO 1"/>
    <property type="match status" value="1"/>
</dbReference>
<evidence type="ECO:0000313" key="12">
    <source>
        <dbReference type="Proteomes" id="UP001159075"/>
    </source>
</evidence>
<dbReference type="HAMAP" id="MF_00040">
    <property type="entry name" value="RRF"/>
    <property type="match status" value="1"/>
</dbReference>
<dbReference type="InterPro" id="IPR002661">
    <property type="entry name" value="Ribosome_recyc_fac"/>
</dbReference>
<comment type="function">
    <text evidence="5 6">Responsible for the release of ribosomes from messenger RNA at the termination of protein biosynthesis. May increase the efficiency of translation by recycling ribosomes from one round of translation to another.</text>
</comment>
<feature type="domain" description="Ribosome recycling factor" evidence="8">
    <location>
        <begin position="21"/>
        <end position="183"/>
    </location>
</feature>
<dbReference type="GO" id="GO:0002184">
    <property type="term" value="P:cytoplasmic translational termination"/>
    <property type="evidence" value="ECO:0007669"/>
    <property type="project" value="TreeGrafter"/>
</dbReference>
<evidence type="ECO:0000256" key="7">
    <source>
        <dbReference type="SAM" id="Coils"/>
    </source>
</evidence>
<dbReference type="GO" id="GO:0043023">
    <property type="term" value="F:ribosomal large subunit binding"/>
    <property type="evidence" value="ECO:0007669"/>
    <property type="project" value="TreeGrafter"/>
</dbReference>
<evidence type="ECO:0000256" key="2">
    <source>
        <dbReference type="ARBA" id="ARBA00005912"/>
    </source>
</evidence>
<gene>
    <name evidence="6 10" type="primary">frr</name>
    <name evidence="9" type="ORF">E2650_15880</name>
    <name evidence="10" type="ORF">ODY93_02055</name>
    <name evidence="11" type="ORF">QM089_04700</name>
</gene>
<dbReference type="Gene3D" id="3.30.1360.40">
    <property type="match status" value="1"/>
</dbReference>
<evidence type="ECO:0000256" key="4">
    <source>
        <dbReference type="ARBA" id="ARBA00022917"/>
    </source>
</evidence>
<dbReference type="PANTHER" id="PTHR20982">
    <property type="entry name" value="RIBOSOME RECYCLING FACTOR"/>
    <property type="match status" value="1"/>
</dbReference>
<evidence type="ECO:0000313" key="11">
    <source>
        <dbReference type="EMBL" id="MDV5389584.1"/>
    </source>
</evidence>
<dbReference type="EMBL" id="SUNE01000012">
    <property type="protein sequence ID" value="MDG5901341.1"/>
    <property type="molecule type" value="Genomic_DNA"/>
</dbReference>
<dbReference type="Proteomes" id="UP001152518">
    <property type="component" value="Unassembled WGS sequence"/>
</dbReference>
<comment type="similarity">
    <text evidence="2 6">Belongs to the RRF family.</text>
</comment>
<dbReference type="AlphaFoldDB" id="A0A1E3UZ62"/>
<protein>
    <recommendedName>
        <fullName evidence="6">Ribosome-recycling factor</fullName>
        <shortName evidence="6">RRF</shortName>
    </recommendedName>
    <alternativeName>
        <fullName evidence="6">Ribosome-releasing factor</fullName>
    </alternativeName>
</protein>
<dbReference type="InterPro" id="IPR023584">
    <property type="entry name" value="Ribosome_recyc_fac_dom"/>
</dbReference>
<dbReference type="NCBIfam" id="TIGR00496">
    <property type="entry name" value="frr"/>
    <property type="match status" value="1"/>
</dbReference>
<evidence type="ECO:0000256" key="1">
    <source>
        <dbReference type="ARBA" id="ARBA00004496"/>
    </source>
</evidence>
<dbReference type="Gene3D" id="1.10.132.20">
    <property type="entry name" value="Ribosome-recycling factor"/>
    <property type="match status" value="1"/>
</dbReference>
<dbReference type="Proteomes" id="UP001159075">
    <property type="component" value="Unassembled WGS sequence"/>
</dbReference>
<comment type="caution">
    <text evidence="9">The sequence shown here is derived from an EMBL/GenBank/DDBJ whole genome shotgun (WGS) entry which is preliminary data.</text>
</comment>
<reference evidence="9" key="2">
    <citation type="submission" date="2019-04" db="EMBL/GenBank/DDBJ databases">
        <authorList>
            <person name="Zou H."/>
        </authorList>
    </citation>
    <scope>NUCLEOTIDE SEQUENCE</scope>
    <source>
        <strain evidence="9">2015oxa</strain>
    </source>
</reference>
<proteinExistence type="inferred from homology"/>
<keyword evidence="4 6" id="KW-0648">Protein biosynthesis</keyword>
<evidence type="ECO:0000313" key="10">
    <source>
        <dbReference type="EMBL" id="MDI5830337.1"/>
    </source>
</evidence>
<dbReference type="SUPFAM" id="SSF55194">
    <property type="entry name" value="Ribosome recycling factor, RRF"/>
    <property type="match status" value="1"/>
</dbReference>
<evidence type="ECO:0000313" key="9">
    <source>
        <dbReference type="EMBL" id="MDG5901341.1"/>
    </source>
</evidence>
<reference evidence="10 12" key="3">
    <citation type="submission" date="2022-09" db="EMBL/GenBank/DDBJ databases">
        <title>The outer-membrane cytochrome OmcA is essential for infection of Shewanella oneidensis by a zebrafish-associated bacteriophage.</title>
        <authorList>
            <person name="Grenfell A.W."/>
            <person name="Intile P."/>
            <person name="Mcfarlane J."/>
            <person name="Leung D."/>
            <person name="Abdalla K."/>
            <person name="Wold M."/>
            <person name="Kees E."/>
            <person name="Gralnick J."/>
        </authorList>
    </citation>
    <scope>NUCLEOTIDE SEQUENCE [LARGE SCALE GENOMIC DNA]</scope>
    <source>
        <strain evidence="10 12">NF-5</strain>
    </source>
</reference>
<keyword evidence="7" id="KW-0175">Coiled coil</keyword>
<keyword evidence="12" id="KW-1185">Reference proteome</keyword>
<dbReference type="RefSeq" id="WP_037416738.1">
    <property type="nucleotide sequence ID" value="NZ_AP025014.1"/>
</dbReference>
<dbReference type="Proteomes" id="UP001187859">
    <property type="component" value="Unassembled WGS sequence"/>
</dbReference>
<keyword evidence="3 6" id="KW-0963">Cytoplasm</keyword>
<name>A0A1E3UZ62_9GAMM</name>
<dbReference type="InterPro" id="IPR036191">
    <property type="entry name" value="RRF_sf"/>
</dbReference>
<accession>A0A1E3UZ62</accession>
<sequence>MIADIKKDAQERMGKCVDATKNQMAKVRTGRAHPSLLDSIQVSYYGTMTPLNQVANVGVEDARTLSVTVFDRSAIQAVEKAIMSSDLGLNPMSAGATLRIPLPALTEERRKDFIKVVRAEAEGGRVAIRNVRRDAISDVKKLEKAKECTEDDVRRFEEEVQKFTDAHIKKVDEILAAKEIELMEV</sequence>
<dbReference type="EMBL" id="JASGOQ010000001">
    <property type="protein sequence ID" value="MDV5389584.1"/>
    <property type="molecule type" value="Genomic_DNA"/>
</dbReference>
<evidence type="ECO:0000256" key="5">
    <source>
        <dbReference type="ARBA" id="ARBA00025050"/>
    </source>
</evidence>
<dbReference type="GO" id="GO:0005829">
    <property type="term" value="C:cytosol"/>
    <property type="evidence" value="ECO:0007669"/>
    <property type="project" value="GOC"/>
</dbReference>
<comment type="subcellular location">
    <subcellularLocation>
        <location evidence="1 6">Cytoplasm</location>
    </subcellularLocation>
</comment>
<evidence type="ECO:0000259" key="8">
    <source>
        <dbReference type="Pfam" id="PF01765"/>
    </source>
</evidence>
<dbReference type="FunFam" id="3.30.1360.40:FF:000001">
    <property type="entry name" value="Ribosome-recycling factor"/>
    <property type="match status" value="1"/>
</dbReference>
<dbReference type="OrthoDB" id="9804006at2"/>
<feature type="coiled-coil region" evidence="7">
    <location>
        <begin position="132"/>
        <end position="166"/>
    </location>
</feature>
<evidence type="ECO:0000256" key="3">
    <source>
        <dbReference type="ARBA" id="ARBA00022490"/>
    </source>
</evidence>